<dbReference type="STRING" id="1210089.GCA_001613165_02066"/>
<protein>
    <submittedName>
        <fullName evidence="4">Undecaprenyl-diphosphatase</fullName>
    </submittedName>
</protein>
<dbReference type="AlphaFoldDB" id="A0A370HDB4"/>
<organism evidence="4 5">
    <name type="scientific">Nocardia mexicana</name>
    <dbReference type="NCBI Taxonomy" id="279262"/>
    <lineage>
        <taxon>Bacteria</taxon>
        <taxon>Bacillati</taxon>
        <taxon>Actinomycetota</taxon>
        <taxon>Actinomycetes</taxon>
        <taxon>Mycobacteriales</taxon>
        <taxon>Nocardiaceae</taxon>
        <taxon>Nocardia</taxon>
    </lineage>
</organism>
<feature type="transmembrane region" description="Helical" evidence="2">
    <location>
        <begin position="66"/>
        <end position="86"/>
    </location>
</feature>
<gene>
    <name evidence="4" type="ORF">DFR68_10150</name>
</gene>
<sequence length="248" mass="26344">MRTHLGAKNSGTVRYFRPSRYGWLALGGGVVTGAAVWVTRTGVLDDADRRFFHWINSAPDALYRPLWAAQLIGVLGAPLVVAVGAASVGRHRLAAVMLLLPPVKLLVEYDILKELVWHPRPGAAIPGAVLRDVPLAGPAFPSGHAIILFGMATLLHPYLGNRWRRVVFGTATAAVLVRVYLGAHTPLDVLGGAAAGITVGSVLNLVVGVPDTGTEAESPIGHPETRRKTLPAGRVRWHRADGSRKGPA</sequence>
<feature type="transmembrane region" description="Helical" evidence="2">
    <location>
        <begin position="21"/>
        <end position="39"/>
    </location>
</feature>
<keyword evidence="2" id="KW-0812">Transmembrane</keyword>
<evidence type="ECO:0000259" key="3">
    <source>
        <dbReference type="SMART" id="SM00014"/>
    </source>
</evidence>
<feature type="domain" description="Phosphatidic acid phosphatase type 2/haloperoxidase" evidence="3">
    <location>
        <begin position="88"/>
        <end position="204"/>
    </location>
</feature>
<accession>A0A370HDB4</accession>
<feature type="region of interest" description="Disordered" evidence="1">
    <location>
        <begin position="213"/>
        <end position="248"/>
    </location>
</feature>
<keyword evidence="2" id="KW-0472">Membrane</keyword>
<dbReference type="InterPro" id="IPR000326">
    <property type="entry name" value="PAP2/HPO"/>
</dbReference>
<comment type="caution">
    <text evidence="4">The sequence shown here is derived from an EMBL/GenBank/DDBJ whole genome shotgun (WGS) entry which is preliminary data.</text>
</comment>
<dbReference type="CDD" id="cd01610">
    <property type="entry name" value="PAP2_like"/>
    <property type="match status" value="1"/>
</dbReference>
<evidence type="ECO:0000313" key="4">
    <source>
        <dbReference type="EMBL" id="RDI55218.1"/>
    </source>
</evidence>
<name>A0A370HDB4_9NOCA</name>
<dbReference type="PANTHER" id="PTHR14969:SF13">
    <property type="entry name" value="AT30094P"/>
    <property type="match status" value="1"/>
</dbReference>
<dbReference type="Pfam" id="PF01569">
    <property type="entry name" value="PAP2"/>
    <property type="match status" value="1"/>
</dbReference>
<dbReference type="PANTHER" id="PTHR14969">
    <property type="entry name" value="SPHINGOSINE-1-PHOSPHATE PHOSPHOHYDROLASE"/>
    <property type="match status" value="1"/>
</dbReference>
<dbReference type="EMBL" id="QQAZ01000001">
    <property type="protein sequence ID" value="RDI55218.1"/>
    <property type="molecule type" value="Genomic_DNA"/>
</dbReference>
<keyword evidence="2" id="KW-1133">Transmembrane helix</keyword>
<evidence type="ECO:0000256" key="2">
    <source>
        <dbReference type="SAM" id="Phobius"/>
    </source>
</evidence>
<evidence type="ECO:0000313" key="5">
    <source>
        <dbReference type="Proteomes" id="UP000255355"/>
    </source>
</evidence>
<reference evidence="4 5" key="1">
    <citation type="submission" date="2018-07" db="EMBL/GenBank/DDBJ databases">
        <title>Genomic Encyclopedia of Type Strains, Phase IV (KMG-IV): sequencing the most valuable type-strain genomes for metagenomic binning, comparative biology and taxonomic classification.</title>
        <authorList>
            <person name="Goeker M."/>
        </authorList>
    </citation>
    <scope>NUCLEOTIDE SEQUENCE [LARGE SCALE GENOMIC DNA]</scope>
    <source>
        <strain evidence="4 5">DSM 44952</strain>
    </source>
</reference>
<dbReference type="SUPFAM" id="SSF48317">
    <property type="entry name" value="Acid phosphatase/Vanadium-dependent haloperoxidase"/>
    <property type="match status" value="1"/>
</dbReference>
<keyword evidence="5" id="KW-1185">Reference proteome</keyword>
<feature type="compositionally biased region" description="Basic and acidic residues" evidence="1">
    <location>
        <begin position="238"/>
        <end position="248"/>
    </location>
</feature>
<dbReference type="Gene3D" id="1.20.144.10">
    <property type="entry name" value="Phosphatidic acid phosphatase type 2/haloperoxidase"/>
    <property type="match status" value="1"/>
</dbReference>
<dbReference type="InterPro" id="IPR036938">
    <property type="entry name" value="PAP2/HPO_sf"/>
</dbReference>
<proteinExistence type="predicted"/>
<dbReference type="SMART" id="SM00014">
    <property type="entry name" value="acidPPc"/>
    <property type="match status" value="1"/>
</dbReference>
<dbReference type="Proteomes" id="UP000255355">
    <property type="component" value="Unassembled WGS sequence"/>
</dbReference>
<evidence type="ECO:0000256" key="1">
    <source>
        <dbReference type="SAM" id="MobiDB-lite"/>
    </source>
</evidence>